<comment type="caution">
    <text evidence="2">The sequence shown here is derived from an EMBL/GenBank/DDBJ whole genome shotgun (WGS) entry which is preliminary data.</text>
</comment>
<feature type="region of interest" description="Disordered" evidence="1">
    <location>
        <begin position="1"/>
        <end position="77"/>
    </location>
</feature>
<dbReference type="AlphaFoldDB" id="A0A484BBF2"/>
<gene>
    <name evidence="2" type="ORF">AWZ03_008391</name>
</gene>
<reference evidence="2 3" key="1">
    <citation type="journal article" date="2019" name="J. Hered.">
        <title>An Improved Genome Assembly for Drosophila navojoa, the Basal Species in the mojavensis Cluster.</title>
        <authorList>
            <person name="Vanderlinde T."/>
            <person name="Dupim E.G."/>
            <person name="Nazario-Yepiz N.O."/>
            <person name="Carvalho A.B."/>
        </authorList>
    </citation>
    <scope>NUCLEOTIDE SEQUENCE [LARGE SCALE GENOMIC DNA]</scope>
    <source>
        <strain evidence="2">Navoj_Jal97</strain>
        <tissue evidence="2">Whole organism</tissue>
    </source>
</reference>
<proteinExistence type="predicted"/>
<keyword evidence="3" id="KW-1185">Reference proteome</keyword>
<evidence type="ECO:0000313" key="3">
    <source>
        <dbReference type="Proteomes" id="UP000295192"/>
    </source>
</evidence>
<protein>
    <submittedName>
        <fullName evidence="2">Uncharacterized protein</fullName>
    </submittedName>
</protein>
<accession>A0A484BBF2</accession>
<feature type="compositionally biased region" description="Basic and acidic residues" evidence="1">
    <location>
        <begin position="66"/>
        <end position="77"/>
    </location>
</feature>
<dbReference type="EMBL" id="LSRL02000084">
    <property type="protein sequence ID" value="TDG45141.1"/>
    <property type="molecule type" value="Genomic_DNA"/>
</dbReference>
<feature type="compositionally biased region" description="Low complexity" evidence="1">
    <location>
        <begin position="7"/>
        <end position="31"/>
    </location>
</feature>
<sequence>MTMVNINNNSSNNNSSNSNSSNNNSSNNSNSCGTPRPTQARPSPSNPQLNAAGNRFGMNTICQRNTDGHGHEQTMAE</sequence>
<dbReference type="Proteomes" id="UP000295192">
    <property type="component" value="Unassembled WGS sequence"/>
</dbReference>
<evidence type="ECO:0000313" key="2">
    <source>
        <dbReference type="EMBL" id="TDG45141.1"/>
    </source>
</evidence>
<name>A0A484BBF2_DRONA</name>
<evidence type="ECO:0000256" key="1">
    <source>
        <dbReference type="SAM" id="MobiDB-lite"/>
    </source>
</evidence>
<feature type="compositionally biased region" description="Polar residues" evidence="1">
    <location>
        <begin position="32"/>
        <end position="51"/>
    </location>
</feature>
<organism evidence="2 3">
    <name type="scientific">Drosophila navojoa</name>
    <name type="common">Fruit fly</name>
    <dbReference type="NCBI Taxonomy" id="7232"/>
    <lineage>
        <taxon>Eukaryota</taxon>
        <taxon>Metazoa</taxon>
        <taxon>Ecdysozoa</taxon>
        <taxon>Arthropoda</taxon>
        <taxon>Hexapoda</taxon>
        <taxon>Insecta</taxon>
        <taxon>Pterygota</taxon>
        <taxon>Neoptera</taxon>
        <taxon>Endopterygota</taxon>
        <taxon>Diptera</taxon>
        <taxon>Brachycera</taxon>
        <taxon>Muscomorpha</taxon>
        <taxon>Ephydroidea</taxon>
        <taxon>Drosophilidae</taxon>
        <taxon>Drosophila</taxon>
    </lineage>
</organism>